<reference evidence="1" key="1">
    <citation type="journal article" date="2015" name="Nature">
        <title>Complex archaea that bridge the gap between prokaryotes and eukaryotes.</title>
        <authorList>
            <person name="Spang A."/>
            <person name="Saw J.H."/>
            <person name="Jorgensen S.L."/>
            <person name="Zaremba-Niedzwiedzka K."/>
            <person name="Martijn J."/>
            <person name="Lind A.E."/>
            <person name="van Eijk R."/>
            <person name="Schleper C."/>
            <person name="Guy L."/>
            <person name="Ettema T.J."/>
        </authorList>
    </citation>
    <scope>NUCLEOTIDE SEQUENCE</scope>
</reference>
<evidence type="ECO:0000313" key="1">
    <source>
        <dbReference type="EMBL" id="KKN55701.1"/>
    </source>
</evidence>
<sequence>MWYTSSMGLIEIEMTLEQAQSVAGPGDQYNHVKILSQVPKIKRQLNKIDKEKLKRELSEFGAWTDEQLDNHEENLIRILWEAGCSIVDKN</sequence>
<comment type="caution">
    <text evidence="1">The sequence shown here is derived from an EMBL/GenBank/DDBJ whole genome shotgun (WGS) entry which is preliminary data.</text>
</comment>
<dbReference type="AlphaFoldDB" id="A0A0F9U2Z8"/>
<proteinExistence type="predicted"/>
<name>A0A0F9U2Z8_9ZZZZ</name>
<gene>
    <name evidence="1" type="ORF">LCGC14_0580030</name>
</gene>
<dbReference type="EMBL" id="LAZR01000875">
    <property type="protein sequence ID" value="KKN55701.1"/>
    <property type="molecule type" value="Genomic_DNA"/>
</dbReference>
<protein>
    <submittedName>
        <fullName evidence="1">Uncharacterized protein</fullName>
    </submittedName>
</protein>
<accession>A0A0F9U2Z8</accession>
<organism evidence="1">
    <name type="scientific">marine sediment metagenome</name>
    <dbReference type="NCBI Taxonomy" id="412755"/>
    <lineage>
        <taxon>unclassified sequences</taxon>
        <taxon>metagenomes</taxon>
        <taxon>ecological metagenomes</taxon>
    </lineage>
</organism>